<feature type="transmembrane region" description="Helical" evidence="1">
    <location>
        <begin position="425"/>
        <end position="446"/>
    </location>
</feature>
<feature type="transmembrane region" description="Helical" evidence="1">
    <location>
        <begin position="505"/>
        <end position="526"/>
    </location>
</feature>
<dbReference type="AlphaFoldDB" id="A0A806JY29"/>
<organism evidence="3">
    <name type="scientific">uncultured bacterium contig00037</name>
    <dbReference type="NCBI Taxonomy" id="1181525"/>
    <lineage>
        <taxon>Bacteria</taxon>
        <taxon>environmental samples</taxon>
    </lineage>
</organism>
<proteinExistence type="predicted"/>
<reference evidence="3" key="1">
    <citation type="submission" date="2012-03" db="EMBL/GenBank/DDBJ databases">
        <title>Functional metagenomics reveals considerable lignocellulase gene clusters in the gut microbiome of a wood-feeding higher termite.</title>
        <authorList>
            <person name="Liu N."/>
        </authorList>
    </citation>
    <scope>NUCLEOTIDE SEQUENCE</scope>
</reference>
<keyword evidence="1" id="KW-0812">Transmembrane</keyword>
<dbReference type="EMBL" id="JQ844169">
    <property type="protein sequence ID" value="AGS51741.1"/>
    <property type="molecule type" value="Genomic_DNA"/>
</dbReference>
<feature type="transmembrane region" description="Helical" evidence="1">
    <location>
        <begin position="190"/>
        <end position="208"/>
    </location>
</feature>
<accession>A0A806JY29</accession>
<keyword evidence="1" id="KW-1133">Transmembrane helix</keyword>
<feature type="transmembrane region" description="Helical" evidence="1">
    <location>
        <begin position="123"/>
        <end position="144"/>
    </location>
</feature>
<feature type="transmembrane region" description="Helical" evidence="1">
    <location>
        <begin position="480"/>
        <end position="499"/>
    </location>
</feature>
<feature type="signal peptide" evidence="2">
    <location>
        <begin position="1"/>
        <end position="26"/>
    </location>
</feature>
<feature type="chain" id="PRO_5032734482" evidence="2">
    <location>
        <begin position="27"/>
        <end position="556"/>
    </location>
</feature>
<keyword evidence="1" id="KW-0472">Membrane</keyword>
<evidence type="ECO:0000313" key="3">
    <source>
        <dbReference type="EMBL" id="AGS51741.1"/>
    </source>
</evidence>
<name>A0A806JY29_9BACT</name>
<protein>
    <submittedName>
        <fullName evidence="3">Uncharacterized protein</fullName>
    </submittedName>
</protein>
<evidence type="ECO:0000256" key="2">
    <source>
        <dbReference type="SAM" id="SignalP"/>
    </source>
</evidence>
<feature type="transmembrane region" description="Helical" evidence="1">
    <location>
        <begin position="228"/>
        <end position="254"/>
    </location>
</feature>
<sequence>MKTKTLFALIAAITLFCSGCFLYTNDDDPEKKKFKSIKTGRIYILTAADGSGRVPVYAERGTEPQKYVPDGTEARTGRHRVGSRINTTIDGEIGLYVNYFDFKEETSESIAKRIAERSRTIRIFFAFVLWLVLILMGFVIIFFISKKLAQSQYFAYYSGKSKEFPWLKSYIQKNGNPSVLRSEGNEYPPALLGWIIYIIAIIVYIYVADKLYPGSMRLYGSDPVKESFLYLIMFLSVMIPLAVSMLSSLTLLLYNPDKLMERESPSYQFPTDDLTFKCPSCGCPHAWGIKLREVLNLKSKTTSQDMRETTWKEKDGIKVYGSEETRDYTVTTTTYWGDVIEDYECENCGHTKHNEYSKTWVNYSPPLRQTGLKAYTGGSGGSKVGGIFDILSSSVKITKKILKGIGSIFKIIILIPLALVLEFPVVIIFFTWPVLGGGVAALAYALEKEIFSKITSPLNPEVFPQSFIDFIGPSTGFPSFVMICIALVLVVYTLVVLLVNCKNNSRFTTISLLIILFFAVFGYISLIRNFMDIKPILPDFVYWLTENMATPVINGE</sequence>
<feature type="transmembrane region" description="Helical" evidence="1">
    <location>
        <begin position="401"/>
        <end position="419"/>
    </location>
</feature>
<keyword evidence="2" id="KW-0732">Signal</keyword>
<evidence type="ECO:0000256" key="1">
    <source>
        <dbReference type="SAM" id="Phobius"/>
    </source>
</evidence>